<dbReference type="SUPFAM" id="SSF81383">
    <property type="entry name" value="F-box domain"/>
    <property type="match status" value="1"/>
</dbReference>
<dbReference type="InterPro" id="IPR032675">
    <property type="entry name" value="LRR_dom_sf"/>
</dbReference>
<name>A0A443SDV0_9ACAR</name>
<reference evidence="2 3" key="1">
    <citation type="journal article" date="2018" name="Gigascience">
        <title>Genomes of trombidid mites reveal novel predicted allergens and laterally-transferred genes associated with secondary metabolism.</title>
        <authorList>
            <person name="Dong X."/>
            <person name="Chaisiri K."/>
            <person name="Xia D."/>
            <person name="Armstrong S.D."/>
            <person name="Fang Y."/>
            <person name="Donnelly M.J."/>
            <person name="Kadowaki T."/>
            <person name="McGarry J.W."/>
            <person name="Darby A.C."/>
            <person name="Makepeace B.L."/>
        </authorList>
    </citation>
    <scope>NUCLEOTIDE SEQUENCE [LARGE SCALE GENOMIC DNA]</scope>
    <source>
        <strain evidence="2">UoL-UT</strain>
    </source>
</reference>
<feature type="domain" description="F-box" evidence="1">
    <location>
        <begin position="1"/>
        <end position="47"/>
    </location>
</feature>
<dbReference type="Gene3D" id="3.80.10.10">
    <property type="entry name" value="Ribonuclease Inhibitor"/>
    <property type="match status" value="1"/>
</dbReference>
<dbReference type="SUPFAM" id="SSF52047">
    <property type="entry name" value="RNI-like"/>
    <property type="match status" value="1"/>
</dbReference>
<keyword evidence="3" id="KW-1185">Reference proteome</keyword>
<evidence type="ECO:0000313" key="3">
    <source>
        <dbReference type="Proteomes" id="UP000288716"/>
    </source>
</evidence>
<dbReference type="InterPro" id="IPR001810">
    <property type="entry name" value="F-box_dom"/>
</dbReference>
<dbReference type="VEuPathDB" id="VectorBase:LDEU006358"/>
<sequence>MLDLLSNEVVVRILKFVDTSDLFELRMVSRKMKQIADDLLRRQTNEIKICGYYEEFEQLEFLCDFFPNITVVTLKESHIDFKLLLNLFKQKLGKLECIRVNYWSVGGEFLLNRSYYCNCDNVHSIGYRFENISSLEFIAVDLQDESMSRLFATLNNLQHLKIHRTRVNGKCFKDICSSILSIDWYIDLYVKLNDSLVFNGKLNGLQSFSFQSQKVTETEGRKIMGLVISEMKNLKRLRIVINSQSLYSFDGLNLLHLRELNLNVNSLNNNSEVWILREKILSLEKLNLTVSKINDDILVSFLDNFPNVKILEFSVQNLNEFSSNVVNAITALHNLKVVKLSDWNYSTKNYTAMNKKRNSLIELVESLPQVKEFSFVIGSWLFDDFSTTFIDSIEEIALKRSHQQFHIILRGVGFNGRDVPSNVKIEN</sequence>
<gene>
    <name evidence="2" type="ORF">B4U80_13052</name>
</gene>
<dbReference type="EMBL" id="NCKV01003475">
    <property type="protein sequence ID" value="RWS25682.1"/>
    <property type="molecule type" value="Genomic_DNA"/>
</dbReference>
<dbReference type="AlphaFoldDB" id="A0A443SDV0"/>
<dbReference type="InterPro" id="IPR036047">
    <property type="entry name" value="F-box-like_dom_sf"/>
</dbReference>
<dbReference type="CDD" id="cd09917">
    <property type="entry name" value="F-box_SF"/>
    <property type="match status" value="1"/>
</dbReference>
<dbReference type="PROSITE" id="PS50181">
    <property type="entry name" value="FBOX"/>
    <property type="match status" value="1"/>
</dbReference>
<protein>
    <recommendedName>
        <fullName evidence="1">F-box domain-containing protein</fullName>
    </recommendedName>
</protein>
<evidence type="ECO:0000313" key="2">
    <source>
        <dbReference type="EMBL" id="RWS25682.1"/>
    </source>
</evidence>
<proteinExistence type="predicted"/>
<organism evidence="2 3">
    <name type="scientific">Leptotrombidium deliense</name>
    <dbReference type="NCBI Taxonomy" id="299467"/>
    <lineage>
        <taxon>Eukaryota</taxon>
        <taxon>Metazoa</taxon>
        <taxon>Ecdysozoa</taxon>
        <taxon>Arthropoda</taxon>
        <taxon>Chelicerata</taxon>
        <taxon>Arachnida</taxon>
        <taxon>Acari</taxon>
        <taxon>Acariformes</taxon>
        <taxon>Trombidiformes</taxon>
        <taxon>Prostigmata</taxon>
        <taxon>Anystina</taxon>
        <taxon>Parasitengona</taxon>
        <taxon>Trombiculoidea</taxon>
        <taxon>Trombiculidae</taxon>
        <taxon>Leptotrombidium</taxon>
    </lineage>
</organism>
<dbReference type="OrthoDB" id="550575at2759"/>
<comment type="caution">
    <text evidence="2">The sequence shown here is derived from an EMBL/GenBank/DDBJ whole genome shotgun (WGS) entry which is preliminary data.</text>
</comment>
<dbReference type="Proteomes" id="UP000288716">
    <property type="component" value="Unassembled WGS sequence"/>
</dbReference>
<evidence type="ECO:0000259" key="1">
    <source>
        <dbReference type="PROSITE" id="PS50181"/>
    </source>
</evidence>
<dbReference type="Pfam" id="PF00646">
    <property type="entry name" value="F-box"/>
    <property type="match status" value="1"/>
</dbReference>
<dbReference type="SMART" id="SM00256">
    <property type="entry name" value="FBOX"/>
    <property type="match status" value="1"/>
</dbReference>
<accession>A0A443SDV0</accession>